<evidence type="ECO:0000256" key="7">
    <source>
        <dbReference type="RuleBase" id="RU365081"/>
    </source>
</evidence>
<feature type="domain" description="RRM" evidence="8">
    <location>
        <begin position="228"/>
        <end position="306"/>
    </location>
</feature>
<organism evidence="9 10">
    <name type="scientific">Bigelowiella natans</name>
    <name type="common">Pedinomonas minutissima</name>
    <name type="synonym">Chlorarachnion sp. (strain CCMP621)</name>
    <dbReference type="NCBI Taxonomy" id="227086"/>
    <lineage>
        <taxon>Eukaryota</taxon>
        <taxon>Sar</taxon>
        <taxon>Rhizaria</taxon>
        <taxon>Cercozoa</taxon>
        <taxon>Chlorarachniophyceae</taxon>
        <taxon>Bigelowiella</taxon>
    </lineage>
</organism>
<dbReference type="SUPFAM" id="SSF54928">
    <property type="entry name" value="RNA-binding domain, RBD"/>
    <property type="match status" value="1"/>
</dbReference>
<evidence type="ECO:0000313" key="10">
    <source>
        <dbReference type="Proteomes" id="UP000243425"/>
    </source>
</evidence>
<keyword evidence="4 7" id="KW-0413">Isomerase</keyword>
<dbReference type="PANTHER" id="PTHR45843">
    <property type="entry name" value="PEPTIDYL-PROLYL CIS-TRANS ISOMERASE-LIKE 4"/>
    <property type="match status" value="1"/>
</dbReference>
<evidence type="ECO:0000256" key="6">
    <source>
        <dbReference type="PROSITE-ProRule" id="PRU00176"/>
    </source>
</evidence>
<keyword evidence="6 7" id="KW-0694">RNA-binding</keyword>
<keyword evidence="5 7" id="KW-0539">Nucleus</keyword>
<dbReference type="PROSITE" id="PS50102">
    <property type="entry name" value="RRM"/>
    <property type="match status" value="1"/>
</dbReference>
<accession>Q3LVZ3</accession>
<evidence type="ECO:0000256" key="2">
    <source>
        <dbReference type="ARBA" id="ARBA00004123"/>
    </source>
</evidence>
<comment type="similarity">
    <text evidence="7">Belongs to the cyclophilin-type PPIase family. PPIL4 subfamily.</text>
</comment>
<evidence type="ECO:0000256" key="4">
    <source>
        <dbReference type="ARBA" id="ARBA00023235"/>
    </source>
</evidence>
<evidence type="ECO:0000256" key="1">
    <source>
        <dbReference type="ARBA" id="ARBA00000971"/>
    </source>
</evidence>
<proteinExistence type="inferred from homology"/>
<dbReference type="GO" id="GO:0005634">
    <property type="term" value="C:nucleus"/>
    <property type="evidence" value="ECO:0007669"/>
    <property type="project" value="UniProtKB-SubCell"/>
</dbReference>
<dbReference type="SMART" id="SM00360">
    <property type="entry name" value="RRM"/>
    <property type="match status" value="1"/>
</dbReference>
<dbReference type="GeneID" id="5788316"/>
<gene>
    <name evidence="9" type="primary">ppci</name>
</gene>
<dbReference type="Gene3D" id="3.30.70.330">
    <property type="match status" value="1"/>
</dbReference>
<evidence type="ECO:0000256" key="5">
    <source>
        <dbReference type="ARBA" id="ARBA00023242"/>
    </source>
</evidence>
<dbReference type="InterPro" id="IPR035979">
    <property type="entry name" value="RBD_domain_sf"/>
</dbReference>
<dbReference type="GO" id="GO:0003723">
    <property type="term" value="F:RNA binding"/>
    <property type="evidence" value="ECO:0007669"/>
    <property type="project" value="UniProtKB-UniRule"/>
</dbReference>
<dbReference type="GO" id="GO:0003755">
    <property type="term" value="F:peptidyl-prolyl cis-trans isomerase activity"/>
    <property type="evidence" value="ECO:0007669"/>
    <property type="project" value="UniProtKB-UniRule"/>
</dbReference>
<dbReference type="InterPro" id="IPR000504">
    <property type="entry name" value="RRM_dom"/>
</dbReference>
<dbReference type="Pfam" id="PF00076">
    <property type="entry name" value="RRM_1"/>
    <property type="match status" value="1"/>
</dbReference>
<keyword evidence="9" id="KW-0542">Nucleomorph</keyword>
<dbReference type="Proteomes" id="UP000243425">
    <property type="component" value="Nucleomorph 3"/>
</dbReference>
<geneLocation type="nucleomorph" evidence="9"/>
<protein>
    <recommendedName>
        <fullName evidence="7">Peptidyl-prolyl cis-trans isomerase</fullName>
        <shortName evidence="7">PPIase</shortName>
        <ecNumber evidence="7">5.2.1.8</ecNumber>
    </recommendedName>
</protein>
<evidence type="ECO:0000313" key="9">
    <source>
        <dbReference type="EMBL" id="ABA27373.1"/>
    </source>
</evidence>
<comment type="catalytic activity">
    <reaction evidence="1 7">
        <text>[protein]-peptidylproline (omega=180) = [protein]-peptidylproline (omega=0)</text>
        <dbReference type="Rhea" id="RHEA:16237"/>
        <dbReference type="Rhea" id="RHEA-COMP:10747"/>
        <dbReference type="Rhea" id="RHEA-COMP:10748"/>
        <dbReference type="ChEBI" id="CHEBI:83833"/>
        <dbReference type="ChEBI" id="CHEBI:83834"/>
        <dbReference type="EC" id="5.2.1.8"/>
    </reaction>
</comment>
<evidence type="ECO:0000256" key="3">
    <source>
        <dbReference type="ARBA" id="ARBA00023110"/>
    </source>
</evidence>
<dbReference type="InterPro" id="IPR012677">
    <property type="entry name" value="Nucleotide-bd_a/b_plait_sf"/>
</dbReference>
<sequence>MLILFKTRLGVLEWSSKITSLSQNTISLLYNNLNINNYKLIFLSQNIIKLSNMYDLSLDNSYQRFFFNHTINNSNYSSIMKDSNSKYVLIFTTCKINQIIKDFYIVKKSFLKKLKDQNKVINIAFIVKGSSILDSLQKLSYKKSFKKNYMSFKINRFPIKIYLKKNIFNQNSQFKNITLNFFYDIERFFRFTCKNWQTNNKKRITKYKTSFLEILKDLPKYNILPSEKSLFVCKLSPLTQEKDMENIFKRYGKITSIKIIKEKKSEKSLNYGFIEYASRKSCENAFFNSQNIYIDDCHIVVKFSQSIFKLIN</sequence>
<evidence type="ECO:0000259" key="8">
    <source>
        <dbReference type="PROSITE" id="PS50102"/>
    </source>
</evidence>
<dbReference type="EMBL" id="DQ158858">
    <property type="protein sequence ID" value="ABA27373.1"/>
    <property type="molecule type" value="Genomic_DNA"/>
</dbReference>
<comment type="function">
    <text evidence="7">PPIases accelerate the folding of proteins. It catalyzes the cis-trans isomerization of proline imidic peptide bonds in oligopeptides.</text>
</comment>
<dbReference type="AlphaFoldDB" id="Q3LVZ3"/>
<keyword evidence="3 7" id="KW-0697">Rotamase</keyword>
<name>Q3LVZ3_BIGNA</name>
<comment type="subcellular location">
    <subcellularLocation>
        <location evidence="2 7">Nucleus</location>
    </subcellularLocation>
</comment>
<dbReference type="RefSeq" id="XP_001712985.1">
    <property type="nucleotide sequence ID" value="XM_001712933.1"/>
</dbReference>
<reference evidence="9 10" key="1">
    <citation type="journal article" date="2006" name="Proc. Natl. Acad. Sci. U.S.A.">
        <title>Complete nucleotide sequence of the chlorarachniophyte nucleomorph: nature's smallest nucleus.</title>
        <authorList>
            <person name="Gilson P.R."/>
            <person name="Su V."/>
            <person name="Slamovits C.H."/>
            <person name="Reith M.E."/>
            <person name="Keeling P.J."/>
            <person name="McFadden G.I."/>
        </authorList>
    </citation>
    <scope>NUCLEOTIDE SEQUENCE [LARGE SCALE GENOMIC DNA]</scope>
    <source>
        <strain evidence="10">CCMP621</strain>
    </source>
</reference>
<dbReference type="EC" id="5.2.1.8" evidence="7"/>
<dbReference type="InterPro" id="IPR035542">
    <property type="entry name" value="CRIP"/>
</dbReference>
<dbReference type="PANTHER" id="PTHR45843:SF1">
    <property type="entry name" value="PEPTIDYL-PROLYL CIS-TRANS ISOMERASE-LIKE 4"/>
    <property type="match status" value="1"/>
</dbReference>